<accession>A0ABQ8MNM7</accession>
<dbReference type="EMBL" id="JACTAM010000005">
    <property type="protein sequence ID" value="KAI2664446.1"/>
    <property type="molecule type" value="Genomic_DNA"/>
</dbReference>
<evidence type="ECO:0000313" key="3">
    <source>
        <dbReference type="Proteomes" id="UP000830375"/>
    </source>
</evidence>
<gene>
    <name evidence="2" type="ORF">H4Q32_002656</name>
</gene>
<protein>
    <submittedName>
        <fullName evidence="2">Pheromone-processing carboxypeptidase kex1</fullName>
    </submittedName>
</protein>
<dbReference type="GO" id="GO:0004180">
    <property type="term" value="F:carboxypeptidase activity"/>
    <property type="evidence" value="ECO:0007669"/>
    <property type="project" value="UniProtKB-KW"/>
</dbReference>
<evidence type="ECO:0000313" key="2">
    <source>
        <dbReference type="EMBL" id="KAI2664446.1"/>
    </source>
</evidence>
<keyword evidence="1" id="KW-0472">Membrane</keyword>
<keyword evidence="1" id="KW-1133">Transmembrane helix</keyword>
<reference evidence="2 3" key="1">
    <citation type="submission" date="2022-01" db="EMBL/GenBank/DDBJ databases">
        <title>A high-quality chromosome-level genome assembly of rohu carp, Labeo rohita.</title>
        <authorList>
            <person name="Arick M.A. II"/>
            <person name="Hsu C.-Y."/>
            <person name="Magbanua Z."/>
            <person name="Pechanova O."/>
            <person name="Grover C."/>
            <person name="Miller E."/>
            <person name="Thrash A."/>
            <person name="Ezzel L."/>
            <person name="Alam S."/>
            <person name="Benzie J."/>
            <person name="Hamilton M."/>
            <person name="Karsi A."/>
            <person name="Lawrence M.L."/>
            <person name="Peterson D.G."/>
        </authorList>
    </citation>
    <scope>NUCLEOTIDE SEQUENCE [LARGE SCALE GENOMIC DNA]</scope>
    <source>
        <strain evidence="3">BAU-BD-2019</strain>
        <tissue evidence="2">Blood</tissue>
    </source>
</reference>
<keyword evidence="3" id="KW-1185">Reference proteome</keyword>
<keyword evidence="2" id="KW-0121">Carboxypeptidase</keyword>
<keyword evidence="2" id="KW-0378">Hydrolase</keyword>
<keyword evidence="2" id="KW-0645">Protease</keyword>
<name>A0ABQ8MNM7_LABRO</name>
<proteinExistence type="predicted"/>
<sequence>MGEEHNIRRAAWVLALVVVCFLGPLLCRS</sequence>
<keyword evidence="1" id="KW-0812">Transmembrane</keyword>
<comment type="caution">
    <text evidence="2">The sequence shown here is derived from an EMBL/GenBank/DDBJ whole genome shotgun (WGS) entry which is preliminary data.</text>
</comment>
<dbReference type="Proteomes" id="UP000830375">
    <property type="component" value="Unassembled WGS sequence"/>
</dbReference>
<organism evidence="2 3">
    <name type="scientific">Labeo rohita</name>
    <name type="common">Indian major carp</name>
    <name type="synonym">Cyprinus rohita</name>
    <dbReference type="NCBI Taxonomy" id="84645"/>
    <lineage>
        <taxon>Eukaryota</taxon>
        <taxon>Metazoa</taxon>
        <taxon>Chordata</taxon>
        <taxon>Craniata</taxon>
        <taxon>Vertebrata</taxon>
        <taxon>Euteleostomi</taxon>
        <taxon>Actinopterygii</taxon>
        <taxon>Neopterygii</taxon>
        <taxon>Teleostei</taxon>
        <taxon>Ostariophysi</taxon>
        <taxon>Cypriniformes</taxon>
        <taxon>Cyprinidae</taxon>
        <taxon>Labeoninae</taxon>
        <taxon>Labeonini</taxon>
        <taxon>Labeo</taxon>
    </lineage>
</organism>
<feature type="transmembrane region" description="Helical" evidence="1">
    <location>
        <begin position="6"/>
        <end position="27"/>
    </location>
</feature>
<evidence type="ECO:0000256" key="1">
    <source>
        <dbReference type="SAM" id="Phobius"/>
    </source>
</evidence>